<dbReference type="Pfam" id="PF01926">
    <property type="entry name" value="MMR_HSR1"/>
    <property type="match status" value="1"/>
</dbReference>
<dbReference type="InterPro" id="IPR025121">
    <property type="entry name" value="GTPase_HflX_N"/>
</dbReference>
<dbReference type="InterPro" id="IPR027417">
    <property type="entry name" value="P-loop_NTPase"/>
</dbReference>
<evidence type="ECO:0000256" key="4">
    <source>
        <dbReference type="ARBA" id="ARBA00022842"/>
    </source>
</evidence>
<dbReference type="PRINTS" id="PR00326">
    <property type="entry name" value="GTP1OBG"/>
</dbReference>
<dbReference type="GO" id="GO:0046872">
    <property type="term" value="F:metal ion binding"/>
    <property type="evidence" value="ECO:0007669"/>
    <property type="project" value="UniProtKB-KW"/>
</dbReference>
<dbReference type="CDD" id="cd01878">
    <property type="entry name" value="HflX"/>
    <property type="match status" value="1"/>
</dbReference>
<keyword evidence="3 6" id="KW-0547">Nucleotide-binding</keyword>
<sequence length="375" mass="42815">MYSISEKKPEKALLVGVCTSSQERWHELDRLEELQKLAEAAGANVFEKILQIRPSYDPAYLIGKGKAFEIQNICEQFGIDVVIFDQDLSPSQVRNLEQIIKCKIIDRTELILDIFAQHAETLEAKIQVELAQLLYRLPRLAGKGIDLSRLGGGIGTRGPGEKKLEVDRRKIKDRINHLKRELEEIEKTRELHYRRRREIYKVTLVGYTNSGKSSIMNLLTKSNLPVEDKPFSTLDATTRVMYQKVLPKPVVVSDTVGFIEDIPHHLIASFKATLGVAREADVLIHVIDITNEPIDKKIQTVESVLSDIGCGDKPIIKVFNKTDLVIEKNVIERLRSNYPDALFVSAKLKMGIEELKNEIIRRFQKFEELSESWKK</sequence>
<dbReference type="PROSITE" id="PS51705">
    <property type="entry name" value="G_HFLX"/>
    <property type="match status" value="1"/>
</dbReference>
<dbReference type="GO" id="GO:0005525">
    <property type="term" value="F:GTP binding"/>
    <property type="evidence" value="ECO:0007669"/>
    <property type="project" value="UniProtKB-UniRule"/>
</dbReference>
<dbReference type="InterPro" id="IPR032305">
    <property type="entry name" value="GTP-bd_M"/>
</dbReference>
<evidence type="ECO:0000256" key="7">
    <source>
        <dbReference type="PIRSR" id="PIRSR006809-1"/>
    </source>
</evidence>
<dbReference type="InterPro" id="IPR016496">
    <property type="entry name" value="GTPase_HflX"/>
</dbReference>
<dbReference type="PANTHER" id="PTHR10229:SF0">
    <property type="entry name" value="GTP-BINDING PROTEIN 6-RELATED"/>
    <property type="match status" value="1"/>
</dbReference>
<evidence type="ECO:0000313" key="11">
    <source>
        <dbReference type="EMBL" id="HEN27671.1"/>
    </source>
</evidence>
<dbReference type="GO" id="GO:0043022">
    <property type="term" value="F:ribosome binding"/>
    <property type="evidence" value="ECO:0007669"/>
    <property type="project" value="TreeGrafter"/>
</dbReference>
<dbReference type="EMBL" id="DSOL01000093">
    <property type="protein sequence ID" value="HEN27671.1"/>
    <property type="molecule type" value="Genomic_DNA"/>
</dbReference>
<gene>
    <name evidence="6 11" type="primary">hflX</name>
    <name evidence="11" type="ORF">ENQ77_03220</name>
</gene>
<dbReference type="SUPFAM" id="SSF52540">
    <property type="entry name" value="P-loop containing nucleoside triphosphate hydrolases"/>
    <property type="match status" value="1"/>
</dbReference>
<dbReference type="AlphaFoldDB" id="A0A7C2P175"/>
<evidence type="ECO:0000256" key="1">
    <source>
        <dbReference type="ARBA" id="ARBA00022490"/>
    </source>
</evidence>
<comment type="similarity">
    <text evidence="6">Belongs to the TRAFAC class OBG-HflX-like GTPase superfamily. HflX GTPase family.</text>
</comment>
<dbReference type="NCBIfam" id="TIGR00231">
    <property type="entry name" value="small_GTP"/>
    <property type="match status" value="1"/>
</dbReference>
<dbReference type="Pfam" id="PF13167">
    <property type="entry name" value="GTP-bdg_N"/>
    <property type="match status" value="1"/>
</dbReference>
<dbReference type="Gene3D" id="6.10.250.2860">
    <property type="match status" value="1"/>
</dbReference>
<keyword evidence="4 8" id="KW-0460">Magnesium</keyword>
<evidence type="ECO:0000256" key="9">
    <source>
        <dbReference type="SAM" id="Coils"/>
    </source>
</evidence>
<evidence type="ECO:0000259" key="10">
    <source>
        <dbReference type="PROSITE" id="PS51705"/>
    </source>
</evidence>
<evidence type="ECO:0000256" key="6">
    <source>
        <dbReference type="HAMAP-Rule" id="MF_00900"/>
    </source>
</evidence>
<dbReference type="PIRSF" id="PIRSF006809">
    <property type="entry name" value="GTP-binding_hflX_prd"/>
    <property type="match status" value="1"/>
</dbReference>
<comment type="caution">
    <text evidence="11">The sequence shown here is derived from an EMBL/GenBank/DDBJ whole genome shotgun (WGS) entry which is preliminary data.</text>
</comment>
<dbReference type="Gene3D" id="3.40.50.11060">
    <property type="entry name" value="GTPase HflX, N-terminal domain"/>
    <property type="match status" value="1"/>
</dbReference>
<feature type="binding site" evidence="7">
    <location>
        <begin position="254"/>
        <end position="257"/>
    </location>
    <ligand>
        <name>GTP</name>
        <dbReference type="ChEBI" id="CHEBI:37565"/>
    </ligand>
</feature>
<dbReference type="GO" id="GO:0005737">
    <property type="term" value="C:cytoplasm"/>
    <property type="evidence" value="ECO:0007669"/>
    <property type="project" value="UniProtKB-SubCell"/>
</dbReference>
<evidence type="ECO:0000256" key="5">
    <source>
        <dbReference type="ARBA" id="ARBA00023134"/>
    </source>
</evidence>
<keyword evidence="2 8" id="KW-0479">Metal-binding</keyword>
<evidence type="ECO:0000256" key="2">
    <source>
        <dbReference type="ARBA" id="ARBA00022723"/>
    </source>
</evidence>
<feature type="binding site" evidence="8">
    <location>
        <position position="213"/>
    </location>
    <ligand>
        <name>Mg(2+)</name>
        <dbReference type="ChEBI" id="CHEBI:18420"/>
    </ligand>
</feature>
<feature type="binding site" evidence="7">
    <location>
        <begin position="320"/>
        <end position="323"/>
    </location>
    <ligand>
        <name>GTP</name>
        <dbReference type="ChEBI" id="CHEBI:37565"/>
    </ligand>
</feature>
<organism evidence="11">
    <name type="scientific">candidate division WOR-3 bacterium</name>
    <dbReference type="NCBI Taxonomy" id="2052148"/>
    <lineage>
        <taxon>Bacteria</taxon>
        <taxon>Bacteria division WOR-3</taxon>
    </lineage>
</organism>
<keyword evidence="5 6" id="KW-0342">GTP-binding</keyword>
<comment type="function">
    <text evidence="6">GTPase that associates with the 50S ribosomal subunit and may have a role during protein synthesis or ribosome biogenesis.</text>
</comment>
<dbReference type="Gene3D" id="3.40.50.300">
    <property type="entry name" value="P-loop containing nucleotide triphosphate hydrolases"/>
    <property type="match status" value="1"/>
</dbReference>
<feature type="coiled-coil region" evidence="9">
    <location>
        <begin position="161"/>
        <end position="195"/>
    </location>
</feature>
<evidence type="ECO:0000256" key="3">
    <source>
        <dbReference type="ARBA" id="ARBA00022741"/>
    </source>
</evidence>
<comment type="subunit">
    <text evidence="6">Monomer. Associates with the 50S ribosomal subunit.</text>
</comment>
<dbReference type="PANTHER" id="PTHR10229">
    <property type="entry name" value="GTP-BINDING PROTEIN HFLX"/>
    <property type="match status" value="1"/>
</dbReference>
<proteinExistence type="inferred from homology"/>
<reference evidence="11" key="1">
    <citation type="journal article" date="2020" name="mSystems">
        <title>Genome- and Community-Level Interaction Insights into Carbon Utilization and Element Cycling Functions of Hydrothermarchaeota in Hydrothermal Sediment.</title>
        <authorList>
            <person name="Zhou Z."/>
            <person name="Liu Y."/>
            <person name="Xu W."/>
            <person name="Pan J."/>
            <person name="Luo Z.H."/>
            <person name="Li M."/>
        </authorList>
    </citation>
    <scope>NUCLEOTIDE SEQUENCE [LARGE SCALE GENOMIC DNA]</scope>
    <source>
        <strain evidence="11">SpSt-34</strain>
    </source>
</reference>
<dbReference type="FunFam" id="3.40.50.11060:FF:000001">
    <property type="entry name" value="GTPase HflX"/>
    <property type="match status" value="1"/>
</dbReference>
<dbReference type="NCBIfam" id="TIGR03156">
    <property type="entry name" value="GTP_HflX"/>
    <property type="match status" value="1"/>
</dbReference>
<dbReference type="Pfam" id="PF16360">
    <property type="entry name" value="GTP-bdg_M"/>
    <property type="match status" value="1"/>
</dbReference>
<feature type="binding site" evidence="8">
    <location>
        <position position="233"/>
    </location>
    <ligand>
        <name>Mg(2+)</name>
        <dbReference type="ChEBI" id="CHEBI:18420"/>
    </ligand>
</feature>
<dbReference type="InterPro" id="IPR005225">
    <property type="entry name" value="Small_GTP-bd"/>
</dbReference>
<keyword evidence="1 6" id="KW-0963">Cytoplasm</keyword>
<feature type="binding site" evidence="7">
    <location>
        <begin position="206"/>
        <end position="213"/>
    </location>
    <ligand>
        <name>GTP</name>
        <dbReference type="ChEBI" id="CHEBI:37565"/>
    </ligand>
</feature>
<feature type="domain" description="Hflx-type G" evidence="10">
    <location>
        <begin position="200"/>
        <end position="367"/>
    </location>
</feature>
<evidence type="ECO:0000256" key="8">
    <source>
        <dbReference type="PIRSR" id="PIRSR006809-2"/>
    </source>
</evidence>
<dbReference type="InterPro" id="IPR030394">
    <property type="entry name" value="G_HFLX_dom"/>
</dbReference>
<keyword evidence="9" id="KW-0175">Coiled coil</keyword>
<comment type="subcellular location">
    <subcellularLocation>
        <location evidence="6">Cytoplasm</location>
    </subcellularLocation>
    <text evidence="6">May associate with membranes.</text>
</comment>
<feature type="binding site" evidence="7">
    <location>
        <begin position="345"/>
        <end position="347"/>
    </location>
    <ligand>
        <name>GTP</name>
        <dbReference type="ChEBI" id="CHEBI:37565"/>
    </ligand>
</feature>
<dbReference type="GO" id="GO:0003924">
    <property type="term" value="F:GTPase activity"/>
    <property type="evidence" value="ECO:0007669"/>
    <property type="project" value="UniProtKB-UniRule"/>
</dbReference>
<dbReference type="InterPro" id="IPR006073">
    <property type="entry name" value="GTP-bd"/>
</dbReference>
<dbReference type="InterPro" id="IPR042108">
    <property type="entry name" value="GTPase_HflX_N_sf"/>
</dbReference>
<name>A0A7C2P175_UNCW3</name>
<feature type="binding site" evidence="7">
    <location>
        <begin position="231"/>
        <end position="235"/>
    </location>
    <ligand>
        <name>GTP</name>
        <dbReference type="ChEBI" id="CHEBI:37565"/>
    </ligand>
</feature>
<protein>
    <recommendedName>
        <fullName evidence="6">GTPase HflX</fullName>
    </recommendedName>
    <alternativeName>
        <fullName evidence="6">GTP-binding protein HflX</fullName>
    </alternativeName>
</protein>
<comment type="cofactor">
    <cofactor evidence="8">
        <name>Mg(2+)</name>
        <dbReference type="ChEBI" id="CHEBI:18420"/>
    </cofactor>
</comment>
<dbReference type="HAMAP" id="MF_00900">
    <property type="entry name" value="GTPase_HflX"/>
    <property type="match status" value="1"/>
</dbReference>
<accession>A0A7C2P175</accession>